<reference evidence="2 3" key="1">
    <citation type="submission" date="2023-07" db="EMBL/GenBank/DDBJ databases">
        <title>Sequencing the genomes of 1000 actinobacteria strains.</title>
        <authorList>
            <person name="Klenk H.-P."/>
        </authorList>
    </citation>
    <scope>NUCLEOTIDE SEQUENCE [LARGE SCALE GENOMIC DNA]</scope>
    <source>
        <strain evidence="2 3">DSM 44109</strain>
    </source>
</reference>
<gene>
    <name evidence="2" type="ORF">J2S55_008939</name>
</gene>
<dbReference type="Pfam" id="PF00571">
    <property type="entry name" value="CBS"/>
    <property type="match status" value="1"/>
</dbReference>
<comment type="caution">
    <text evidence="2">The sequence shown here is derived from an EMBL/GenBank/DDBJ whole genome shotgun (WGS) entry which is preliminary data.</text>
</comment>
<organism evidence="2 3">
    <name type="scientific">Streptosporangium brasiliense</name>
    <dbReference type="NCBI Taxonomy" id="47480"/>
    <lineage>
        <taxon>Bacteria</taxon>
        <taxon>Bacillati</taxon>
        <taxon>Actinomycetota</taxon>
        <taxon>Actinomycetes</taxon>
        <taxon>Streptosporangiales</taxon>
        <taxon>Streptosporangiaceae</taxon>
        <taxon>Streptosporangium</taxon>
    </lineage>
</organism>
<evidence type="ECO:0000313" key="3">
    <source>
        <dbReference type="Proteomes" id="UP001230426"/>
    </source>
</evidence>
<dbReference type="InterPro" id="IPR046342">
    <property type="entry name" value="CBS_dom_sf"/>
</dbReference>
<dbReference type="SUPFAM" id="SSF54631">
    <property type="entry name" value="CBS-domain pair"/>
    <property type="match status" value="1"/>
</dbReference>
<evidence type="ECO:0000313" key="2">
    <source>
        <dbReference type="EMBL" id="MDP9869673.1"/>
    </source>
</evidence>
<proteinExistence type="predicted"/>
<keyword evidence="3" id="KW-1185">Reference proteome</keyword>
<sequence>MLVATMRRFKVSAVAVIDTDGRAVGMVSEDNLLLPEQCR</sequence>
<dbReference type="InterPro" id="IPR000644">
    <property type="entry name" value="CBS_dom"/>
</dbReference>
<dbReference type="RefSeq" id="WP_370879762.1">
    <property type="nucleotide sequence ID" value="NZ_JAUSRB010000002.1"/>
</dbReference>
<feature type="domain" description="CBS" evidence="1">
    <location>
        <begin position="3"/>
        <end position="33"/>
    </location>
</feature>
<name>A0ABT9RK47_9ACTN</name>
<evidence type="ECO:0000259" key="1">
    <source>
        <dbReference type="Pfam" id="PF00571"/>
    </source>
</evidence>
<dbReference type="EMBL" id="JAUSRB010000002">
    <property type="protein sequence ID" value="MDP9869673.1"/>
    <property type="molecule type" value="Genomic_DNA"/>
</dbReference>
<accession>A0ABT9RK47</accession>
<protein>
    <submittedName>
        <fullName evidence="2">CBS domain-containing protein</fullName>
    </submittedName>
</protein>
<dbReference type="Gene3D" id="3.10.580.10">
    <property type="entry name" value="CBS-domain"/>
    <property type="match status" value="1"/>
</dbReference>
<dbReference type="Proteomes" id="UP001230426">
    <property type="component" value="Unassembled WGS sequence"/>
</dbReference>